<dbReference type="Proteomes" id="UP001590950">
    <property type="component" value="Unassembled WGS sequence"/>
</dbReference>
<dbReference type="Pfam" id="PF12697">
    <property type="entry name" value="Abhydrolase_6"/>
    <property type="match status" value="1"/>
</dbReference>
<accession>A0ABR4AL93</accession>
<dbReference type="PANTHER" id="PTHR12277:SF81">
    <property type="entry name" value="PROTEIN ABHD13"/>
    <property type="match status" value="1"/>
</dbReference>
<dbReference type="Gene3D" id="3.40.50.1820">
    <property type="entry name" value="alpha/beta hydrolase"/>
    <property type="match status" value="1"/>
</dbReference>
<dbReference type="PANTHER" id="PTHR12277">
    <property type="entry name" value="ALPHA/BETA HYDROLASE DOMAIN-CONTAINING PROTEIN"/>
    <property type="match status" value="1"/>
</dbReference>
<dbReference type="InterPro" id="IPR029058">
    <property type="entry name" value="AB_hydrolase_fold"/>
</dbReference>
<dbReference type="EMBL" id="JBEFKJ010000006">
    <property type="protein sequence ID" value="KAL2045621.1"/>
    <property type="molecule type" value="Genomic_DNA"/>
</dbReference>
<name>A0ABR4AL93_9LECA</name>
<reference evidence="2 3" key="1">
    <citation type="submission" date="2024-09" db="EMBL/GenBank/DDBJ databases">
        <title>Rethinking Asexuality: The Enigmatic Case of Functional Sexual Genes in Lepraria (Stereocaulaceae).</title>
        <authorList>
            <person name="Doellman M."/>
            <person name="Sun Y."/>
            <person name="Barcenas-Pena A."/>
            <person name="Lumbsch H.T."/>
            <person name="Grewe F."/>
        </authorList>
    </citation>
    <scope>NUCLEOTIDE SEQUENCE [LARGE SCALE GENOMIC DNA]</scope>
    <source>
        <strain evidence="2 3">Mercado 3170</strain>
    </source>
</reference>
<keyword evidence="3" id="KW-1185">Reference proteome</keyword>
<proteinExistence type="predicted"/>
<evidence type="ECO:0000259" key="1">
    <source>
        <dbReference type="Pfam" id="PF12697"/>
    </source>
</evidence>
<protein>
    <recommendedName>
        <fullName evidence="1">AB hydrolase-1 domain-containing protein</fullName>
    </recommendedName>
</protein>
<gene>
    <name evidence="2" type="ORF">N7G274_002049</name>
</gene>
<sequence length="395" mass="43657">MVCLVFKYASISAAVLVGLYAGLLGLLTTSSFQAHVVYLHKIQMTWFKDLDIPESFGFLRCQTTPFSIKSPTGGMLYAWHILPIELYRQHEPALLAEPAGFALNITSRFGFKLLRDEPDARLIIHMHGAAGTVGSGYRVPNYRALSAGQPSKIHVVTFDYRGFGRSPGTPSERGLCLDAIAVVDWATKVAGIPPSRILIFSQSMGTAVNLAVSEHFALQSPPIVFAGAILVAPFVDVPTLVATYRIAGSIPLLSPLARFPVLFNYFQTFIKETWSSKDRIAGYIRANEANGETYRLILIHAEDDYDIPSHHTEVLFWHAVNTMVPRGITYEELEEVKDKSKRDLGAAGSLMEWRTENGVVREEVLKTGLHDVVMGNPVVTMAVMRIFEAVDPSFN</sequence>
<organism evidence="2 3">
    <name type="scientific">Stereocaulon virgatum</name>
    <dbReference type="NCBI Taxonomy" id="373712"/>
    <lineage>
        <taxon>Eukaryota</taxon>
        <taxon>Fungi</taxon>
        <taxon>Dikarya</taxon>
        <taxon>Ascomycota</taxon>
        <taxon>Pezizomycotina</taxon>
        <taxon>Lecanoromycetes</taxon>
        <taxon>OSLEUM clade</taxon>
        <taxon>Lecanoromycetidae</taxon>
        <taxon>Lecanorales</taxon>
        <taxon>Lecanorineae</taxon>
        <taxon>Stereocaulaceae</taxon>
        <taxon>Stereocaulon</taxon>
    </lineage>
</organism>
<evidence type="ECO:0000313" key="2">
    <source>
        <dbReference type="EMBL" id="KAL2045621.1"/>
    </source>
</evidence>
<evidence type="ECO:0000313" key="3">
    <source>
        <dbReference type="Proteomes" id="UP001590950"/>
    </source>
</evidence>
<comment type="caution">
    <text evidence="2">The sequence shown here is derived from an EMBL/GenBank/DDBJ whole genome shotgun (WGS) entry which is preliminary data.</text>
</comment>
<dbReference type="SUPFAM" id="SSF53474">
    <property type="entry name" value="alpha/beta-Hydrolases"/>
    <property type="match status" value="1"/>
</dbReference>
<feature type="domain" description="AB hydrolase-1" evidence="1">
    <location>
        <begin position="124"/>
        <end position="278"/>
    </location>
</feature>
<dbReference type="InterPro" id="IPR000073">
    <property type="entry name" value="AB_hydrolase_1"/>
</dbReference>